<organism evidence="3 4">
    <name type="scientific">Chitinophaga agri</name>
    <dbReference type="NCBI Taxonomy" id="2703787"/>
    <lineage>
        <taxon>Bacteria</taxon>
        <taxon>Pseudomonadati</taxon>
        <taxon>Bacteroidota</taxon>
        <taxon>Chitinophagia</taxon>
        <taxon>Chitinophagales</taxon>
        <taxon>Chitinophagaceae</taxon>
        <taxon>Chitinophaga</taxon>
    </lineage>
</organism>
<sequence>MYSVVKYKGIIDLQDDATMKRYRMVEQLSKGFTVANSTALEMDKLLTEQLDMEIGSPDEDNGNDQRNEDEENVHKALTPTQSASRKKPKLVPSLAISANLEKEFRELFVALKDQKPQVIRYELPQVVTLGLEKPEVDAFQQIVDDLVLGSNVLLIGGAGTGKTYLAEVLVAHQALGRQHITINCSQWTSPTEIIGGQSMDGYVEGKLIEAWRQGYVLVLDELPKIDPNTAGLFNDALAKSRISNAVIFNARKESFTKHSNFACIATGNVYPNKDSMAYGANNKQDLSLLDRFSGSVYFIEKNPKIERRIVQNDMLWSICDKLRGAVEELKYEAQLSLRFMQNAKDAYFLEMQRYKNNGRDGVKSDEGKTFKSAIDSYLSTFTDVQRVNLKQKIDYTGLFSLYQYRSLPINKMM</sequence>
<dbReference type="InterPro" id="IPR027417">
    <property type="entry name" value="P-loop_NTPase"/>
</dbReference>
<dbReference type="InterPro" id="IPR003593">
    <property type="entry name" value="AAA+_ATPase"/>
</dbReference>
<dbReference type="GO" id="GO:0005524">
    <property type="term" value="F:ATP binding"/>
    <property type="evidence" value="ECO:0007669"/>
    <property type="project" value="InterPro"/>
</dbReference>
<gene>
    <name evidence="3" type="ORF">GWR21_14910</name>
</gene>
<name>A0A6B9ZGH3_9BACT</name>
<accession>A0A6B9ZGH3</accession>
<proteinExistence type="predicted"/>
<dbReference type="Pfam" id="PF07728">
    <property type="entry name" value="AAA_5"/>
    <property type="match status" value="1"/>
</dbReference>
<dbReference type="PANTHER" id="PTHR42759">
    <property type="entry name" value="MOXR FAMILY PROTEIN"/>
    <property type="match status" value="1"/>
</dbReference>
<feature type="region of interest" description="Disordered" evidence="1">
    <location>
        <begin position="53"/>
        <end position="88"/>
    </location>
</feature>
<dbReference type="GO" id="GO:0016887">
    <property type="term" value="F:ATP hydrolysis activity"/>
    <property type="evidence" value="ECO:0007669"/>
    <property type="project" value="InterPro"/>
</dbReference>
<evidence type="ECO:0000259" key="2">
    <source>
        <dbReference type="SMART" id="SM00382"/>
    </source>
</evidence>
<dbReference type="InterPro" id="IPR050764">
    <property type="entry name" value="CbbQ/NirQ/NorQ/GpvN"/>
</dbReference>
<dbReference type="PANTHER" id="PTHR42759:SF1">
    <property type="entry name" value="MAGNESIUM-CHELATASE SUBUNIT CHLD"/>
    <property type="match status" value="1"/>
</dbReference>
<dbReference type="EMBL" id="CP048113">
    <property type="protein sequence ID" value="QHS60839.1"/>
    <property type="molecule type" value="Genomic_DNA"/>
</dbReference>
<dbReference type="CDD" id="cd00009">
    <property type="entry name" value="AAA"/>
    <property type="match status" value="1"/>
</dbReference>
<evidence type="ECO:0000313" key="3">
    <source>
        <dbReference type="EMBL" id="QHS60839.1"/>
    </source>
</evidence>
<dbReference type="Gene3D" id="3.40.50.300">
    <property type="entry name" value="P-loop containing nucleotide triphosphate hydrolases"/>
    <property type="match status" value="1"/>
</dbReference>
<feature type="compositionally biased region" description="Acidic residues" evidence="1">
    <location>
        <begin position="56"/>
        <end position="71"/>
    </location>
</feature>
<dbReference type="KEGG" id="chih:GWR21_14910"/>
<dbReference type="AlphaFoldDB" id="A0A6B9ZGH3"/>
<dbReference type="RefSeq" id="WP_162332524.1">
    <property type="nucleotide sequence ID" value="NZ_CP048113.1"/>
</dbReference>
<dbReference type="SUPFAM" id="SSF52540">
    <property type="entry name" value="P-loop containing nucleoside triphosphate hydrolases"/>
    <property type="match status" value="1"/>
</dbReference>
<dbReference type="Proteomes" id="UP000476411">
    <property type="component" value="Chromosome"/>
</dbReference>
<protein>
    <submittedName>
        <fullName evidence="3">AAA domain-containing protein</fullName>
    </submittedName>
</protein>
<keyword evidence="4" id="KW-1185">Reference proteome</keyword>
<evidence type="ECO:0000256" key="1">
    <source>
        <dbReference type="SAM" id="MobiDB-lite"/>
    </source>
</evidence>
<feature type="domain" description="AAA+ ATPase" evidence="2">
    <location>
        <begin position="148"/>
        <end position="303"/>
    </location>
</feature>
<dbReference type="SMART" id="SM00382">
    <property type="entry name" value="AAA"/>
    <property type="match status" value="1"/>
</dbReference>
<evidence type="ECO:0000313" key="4">
    <source>
        <dbReference type="Proteomes" id="UP000476411"/>
    </source>
</evidence>
<dbReference type="InterPro" id="IPR011704">
    <property type="entry name" value="ATPase_dyneun-rel_AAA"/>
</dbReference>
<reference evidence="3 4" key="1">
    <citation type="submission" date="2020-01" db="EMBL/GenBank/DDBJ databases">
        <title>Complete genome sequence of Chitinophaga sp. H33E-04 isolated from quinoa roots.</title>
        <authorList>
            <person name="Weon H.-Y."/>
            <person name="Lee S.A."/>
        </authorList>
    </citation>
    <scope>NUCLEOTIDE SEQUENCE [LARGE SCALE GENOMIC DNA]</scope>
    <source>
        <strain evidence="3 4">H33E-04</strain>
    </source>
</reference>